<dbReference type="InterPro" id="IPR011059">
    <property type="entry name" value="Metal-dep_hydrolase_composite"/>
</dbReference>
<dbReference type="AlphaFoldDB" id="D6EAL7"/>
<dbReference type="InterPro" id="IPR032466">
    <property type="entry name" value="Metal_Hydrolase"/>
</dbReference>
<feature type="domain" description="Amidohydrolase 3" evidence="1">
    <location>
        <begin position="145"/>
        <end position="503"/>
    </location>
</feature>
<evidence type="ECO:0000313" key="2">
    <source>
        <dbReference type="EMBL" id="CBL04764.1"/>
    </source>
</evidence>
<dbReference type="Gene3D" id="3.20.20.140">
    <property type="entry name" value="Metal-dependent hydrolases"/>
    <property type="match status" value="1"/>
</dbReference>
<dbReference type="GO" id="GO:0016810">
    <property type="term" value="F:hydrolase activity, acting on carbon-nitrogen (but not peptide) bonds"/>
    <property type="evidence" value="ECO:0007669"/>
    <property type="project" value="InterPro"/>
</dbReference>
<dbReference type="SUPFAM" id="SSF51556">
    <property type="entry name" value="Metallo-dependent hydrolases"/>
    <property type="match status" value="1"/>
</dbReference>
<protein>
    <submittedName>
        <fullName evidence="2">Predicted metal-dependent hydrolase with the TIM-barrel fold</fullName>
    </submittedName>
</protein>
<dbReference type="EMBL" id="FP929047">
    <property type="protein sequence ID" value="CBL04764.1"/>
    <property type="molecule type" value="Genomic_DNA"/>
</dbReference>
<organism evidence="2 3">
    <name type="scientific">Gordonibacter pamelaeae 7-10-1-b</name>
    <dbReference type="NCBI Taxonomy" id="657308"/>
    <lineage>
        <taxon>Bacteria</taxon>
        <taxon>Bacillati</taxon>
        <taxon>Actinomycetota</taxon>
        <taxon>Coriobacteriia</taxon>
        <taxon>Eggerthellales</taxon>
        <taxon>Eggerthellaceae</taxon>
        <taxon>Gordonibacter</taxon>
    </lineage>
</organism>
<evidence type="ECO:0000259" key="1">
    <source>
        <dbReference type="Pfam" id="PF07969"/>
    </source>
</evidence>
<proteinExistence type="predicted"/>
<dbReference type="InterPro" id="IPR013108">
    <property type="entry name" value="Amidohydro_3"/>
</dbReference>
<dbReference type="RefSeq" id="WP_015540108.1">
    <property type="nucleotide sequence ID" value="NC_021021.1"/>
</dbReference>
<dbReference type="Proteomes" id="UP000008805">
    <property type="component" value="Chromosome"/>
</dbReference>
<reference evidence="2 3" key="2">
    <citation type="submission" date="2010-03" db="EMBL/GenBank/DDBJ databases">
        <authorList>
            <person name="Pajon A."/>
        </authorList>
    </citation>
    <scope>NUCLEOTIDE SEQUENCE [LARGE SCALE GENOMIC DNA]</scope>
    <source>
        <strain evidence="3">7-10-1-b</strain>
    </source>
</reference>
<dbReference type="Pfam" id="PF07969">
    <property type="entry name" value="Amidohydro_3"/>
    <property type="match status" value="1"/>
</dbReference>
<evidence type="ECO:0000313" key="3">
    <source>
        <dbReference type="Proteomes" id="UP000008805"/>
    </source>
</evidence>
<sequence>MSTWYPEADLVIQHPKIYTVAITCDEVKEGKTDFPIIEDGGVAAKDGKVIAVGTATDVQQFIGEHTEVIDASGKILTPGFVECHMHCKWTGEQMLNLDFNGVTSRQAILDAVAEKAANTPDGEWIEGDGWNELIWEDSQEVITRRELDGLLYENGALQPMLKAKPALTDAQHLESLVLIGQRLNSFGITSAIDANLNYKQMHIYNEARKQGKLTYRGNLMFYLDPQFGSFEDNLRRLEEMDCVTGFGDEMLKLNGCKVTLDGITAAFTAAMSRREYRQRPGFYGDTIYTQEEIDALVCKATELGWQFGIHTIGDASEDRALHAFQEANKIRPVKELRHYLIHYQLPYEDQWPIMKELGVGVCLQPTLVSQMGEEPLFWPEQVERFQSPGLMFKNGILAGGSSDSPVVSPSPMLGMYYAVTRLDETTGKTLSKGDESKVTPIQALIMWTKNAAFFSHDDDKMGSVEVGSFADMCLFDNDFIAGNVEDYRTTKVATTILGGEVMYER</sequence>
<accession>D6EAL7</accession>
<name>D6EAL7_9ACTN</name>
<dbReference type="SUPFAM" id="SSF51338">
    <property type="entry name" value="Composite domain of metallo-dependent hydrolases"/>
    <property type="match status" value="1"/>
</dbReference>
<reference evidence="2 3" key="1">
    <citation type="submission" date="2010-03" db="EMBL/GenBank/DDBJ databases">
        <title>The genome sequence of Gordonibacter pamelaeae 7-10-1-bT.</title>
        <authorList>
            <consortium name="metaHIT consortium -- http://www.metahit.eu/"/>
            <person name="Pajon A."/>
            <person name="Turner K."/>
            <person name="Parkhill J."/>
            <person name="Timmis K."/>
            <person name="Oxley A."/>
            <person name="Wurdemann D."/>
        </authorList>
    </citation>
    <scope>NUCLEOTIDE SEQUENCE [LARGE SCALE GENOMIC DNA]</scope>
    <source>
        <strain evidence="3">7-10-1-b</strain>
    </source>
</reference>
<dbReference type="PANTHER" id="PTHR22642">
    <property type="entry name" value="IMIDAZOLONEPROPIONASE"/>
    <property type="match status" value="1"/>
</dbReference>
<dbReference type="HOGENOM" id="CLU_009942_3_1_11"/>
<keyword evidence="3" id="KW-1185">Reference proteome</keyword>
<dbReference type="KEGG" id="gpa:GPA_27310"/>
<dbReference type="Gene3D" id="2.30.40.10">
    <property type="entry name" value="Urease, subunit C, domain 1"/>
    <property type="match status" value="1"/>
</dbReference>
<keyword evidence="2" id="KW-0378">Hydrolase</keyword>
<dbReference type="PANTHER" id="PTHR22642:SF2">
    <property type="entry name" value="PROTEIN LONG AFTER FAR-RED 3"/>
    <property type="match status" value="1"/>
</dbReference>
<gene>
    <name evidence="2" type="ORF">GPA_27310</name>
</gene>